<protein>
    <recommendedName>
        <fullName evidence="5">Galactose oxidase</fullName>
    </recommendedName>
</protein>
<dbReference type="SUPFAM" id="SSF117281">
    <property type="entry name" value="Kelch motif"/>
    <property type="match status" value="2"/>
</dbReference>
<proteinExistence type="predicted"/>
<organism evidence="4">
    <name type="scientific">Neobodo designis</name>
    <name type="common">Flagellated protozoan</name>
    <name type="synonym">Bodo designis</name>
    <dbReference type="NCBI Taxonomy" id="312471"/>
    <lineage>
        <taxon>Eukaryota</taxon>
        <taxon>Discoba</taxon>
        <taxon>Euglenozoa</taxon>
        <taxon>Kinetoplastea</taxon>
        <taxon>Metakinetoplastina</taxon>
        <taxon>Neobodonida</taxon>
        <taxon>Neobodo</taxon>
    </lineage>
</organism>
<evidence type="ECO:0000256" key="2">
    <source>
        <dbReference type="ARBA" id="ARBA00022737"/>
    </source>
</evidence>
<evidence type="ECO:0000313" key="4">
    <source>
        <dbReference type="EMBL" id="CAD9109822.1"/>
    </source>
</evidence>
<feature type="compositionally biased region" description="Basic and acidic residues" evidence="3">
    <location>
        <begin position="414"/>
        <end position="423"/>
    </location>
</feature>
<dbReference type="InterPro" id="IPR015915">
    <property type="entry name" value="Kelch-typ_b-propeller"/>
</dbReference>
<keyword evidence="1" id="KW-0880">Kelch repeat</keyword>
<dbReference type="PANTHER" id="PTHR46093:SF18">
    <property type="entry name" value="FIBRONECTIN TYPE-III DOMAIN-CONTAINING PROTEIN"/>
    <property type="match status" value="1"/>
</dbReference>
<feature type="region of interest" description="Disordered" evidence="3">
    <location>
        <begin position="1"/>
        <end position="27"/>
    </location>
</feature>
<gene>
    <name evidence="4" type="ORF">NDES1114_LOCUS11609</name>
</gene>
<name>A0A7S1LPF3_NEODS</name>
<keyword evidence="2" id="KW-0677">Repeat</keyword>
<feature type="region of interest" description="Disordered" evidence="3">
    <location>
        <begin position="230"/>
        <end position="249"/>
    </location>
</feature>
<evidence type="ECO:0000256" key="1">
    <source>
        <dbReference type="ARBA" id="ARBA00022441"/>
    </source>
</evidence>
<feature type="compositionally biased region" description="Low complexity" evidence="3">
    <location>
        <begin position="8"/>
        <end position="27"/>
    </location>
</feature>
<dbReference type="EMBL" id="HBGF01017632">
    <property type="protein sequence ID" value="CAD9109822.1"/>
    <property type="molecule type" value="Transcribed_RNA"/>
</dbReference>
<evidence type="ECO:0000256" key="3">
    <source>
        <dbReference type="SAM" id="MobiDB-lite"/>
    </source>
</evidence>
<dbReference type="PANTHER" id="PTHR46093">
    <property type="entry name" value="ACYL-COA-BINDING DOMAIN-CONTAINING PROTEIN 5"/>
    <property type="match status" value="1"/>
</dbReference>
<accession>A0A7S1LPF3</accession>
<feature type="region of interest" description="Disordered" evidence="3">
    <location>
        <begin position="405"/>
        <end position="444"/>
    </location>
</feature>
<sequence length="444" mass="44488">MPPKRGGKAAPAAAAQGGPSSTPNAAAAAAAMASSTLGAEGPVLTWTGEIHPSNSAPGRCSAVCMLVDQRILVFGGWGGGATARHVDTIHQLDVGTALWSEVEATGDPHPGTSQAAAVDVGQALLFFGGWDGSKRTNELTLYQTDTQSWAPFATVGERPPALTGHTMTVVGKRVYVYGGNSTEGQSGDVHVLDLTATAWGVAATLGAPPKRSSHSACVVHDTMIVVIGGRGESPSVGAPPPVPANPKDPASVAAAAAAAANAAPAPAPLLNDVAVFDASSSHWAINAKVAESSPVPPARSGHSATAVGSNVVVFGGMGENGQLLNDLWVLQTERITAMTWLKVATDGPPPSIRCSHGAVDSLSCVYIVGGRTDAYGEVSSQVYALNTDALAPLPTMAGDAAGSAHNALADTVGDESRSVEPRKGSSSGHGGPSATPAGTETTVN</sequence>
<dbReference type="AlphaFoldDB" id="A0A7S1LPF3"/>
<feature type="compositionally biased region" description="Pro residues" evidence="3">
    <location>
        <begin position="237"/>
        <end position="246"/>
    </location>
</feature>
<evidence type="ECO:0008006" key="5">
    <source>
        <dbReference type="Google" id="ProtNLM"/>
    </source>
</evidence>
<dbReference type="Gene3D" id="2.120.10.80">
    <property type="entry name" value="Kelch-type beta propeller"/>
    <property type="match status" value="2"/>
</dbReference>
<dbReference type="Pfam" id="PF24681">
    <property type="entry name" value="Kelch_KLHDC2_KLHL20_DRC7"/>
    <property type="match status" value="2"/>
</dbReference>
<reference evidence="4" key="1">
    <citation type="submission" date="2021-01" db="EMBL/GenBank/DDBJ databases">
        <authorList>
            <person name="Corre E."/>
            <person name="Pelletier E."/>
            <person name="Niang G."/>
            <person name="Scheremetjew M."/>
            <person name="Finn R."/>
            <person name="Kale V."/>
            <person name="Holt S."/>
            <person name="Cochrane G."/>
            <person name="Meng A."/>
            <person name="Brown T."/>
            <person name="Cohen L."/>
        </authorList>
    </citation>
    <scope>NUCLEOTIDE SEQUENCE</scope>
    <source>
        <strain evidence="4">CCAP 1951/1</strain>
    </source>
</reference>